<reference evidence="3" key="1">
    <citation type="submission" date="2017-02" db="EMBL/GenBank/DDBJ databases">
        <authorList>
            <person name="Varghese N."/>
            <person name="Submissions S."/>
        </authorList>
    </citation>
    <scope>NUCLEOTIDE SEQUENCE [LARGE SCALE GENOMIC DNA]</scope>
    <source>
        <strain evidence="3">DSM 24967</strain>
    </source>
</reference>
<proteinExistence type="predicted"/>
<dbReference type="RefSeq" id="WP_079683247.1">
    <property type="nucleotide sequence ID" value="NZ_FUYQ01000010.1"/>
</dbReference>
<accession>A0A1T5C4V5</accession>
<name>A0A1T5C4V5_9BACT</name>
<sequence length="419" mass="48671">MKRFELLVLILSFLFVTGNCQETYCTEVKHKQIKTLQVKVQGETFSAPVIELNSGKVIEINFDALSHGYGRYAYTITHCNADWTPSVLSSLEYMSGFQNLSIDDFANSLNTTTFYTNYRLFLPNNDIKLKVSGNYVVKVYNEDRPKDIVFTACFSIVEPKVNVAATVSSNTDIDVNKEHQQIGFEIVHPNYEITAPQSDLKVQIYQNNRYDNMVKNIQPLTIAKDRIIYQFNKDLIFEAGNEYRRIEFLSNKYNGMGVQRIQFHRPYYHIDLYQDRVRSDKPYLYDQDQNGQYVIRSSQVEDPDTEADYYIVHFSLASKPILNGNIHISGNLFNNVLNENSRMEYNEDARQYEKSVLLKQGTYNYQYLFVPDGQQKGETAPVEGNFSQTSNEYRIMVYHRPFGSKFDKLIAVKRISFPE</sequence>
<dbReference type="AlphaFoldDB" id="A0A1T5C4V5"/>
<evidence type="ECO:0000259" key="1">
    <source>
        <dbReference type="Pfam" id="PF17116"/>
    </source>
</evidence>
<feature type="domain" description="Type 9 secretion system plug protein N-terminal" evidence="1">
    <location>
        <begin position="33"/>
        <end position="158"/>
    </location>
</feature>
<dbReference type="Pfam" id="PF17116">
    <property type="entry name" value="T9SS_plug_1st"/>
    <property type="match status" value="1"/>
</dbReference>
<dbReference type="EMBL" id="FUYQ01000010">
    <property type="protein sequence ID" value="SKB54602.1"/>
    <property type="molecule type" value="Genomic_DNA"/>
</dbReference>
<organism evidence="2 3">
    <name type="scientific">Parabacteroides chartae</name>
    <dbReference type="NCBI Taxonomy" id="1037355"/>
    <lineage>
        <taxon>Bacteria</taxon>
        <taxon>Pseudomonadati</taxon>
        <taxon>Bacteroidota</taxon>
        <taxon>Bacteroidia</taxon>
        <taxon>Bacteroidales</taxon>
        <taxon>Tannerellaceae</taxon>
        <taxon>Parabacteroides</taxon>
    </lineage>
</organism>
<evidence type="ECO:0000313" key="2">
    <source>
        <dbReference type="EMBL" id="SKB54602.1"/>
    </source>
</evidence>
<keyword evidence="3" id="KW-1185">Reference proteome</keyword>
<gene>
    <name evidence="2" type="ORF">SAMN05660349_01698</name>
</gene>
<protein>
    <recommendedName>
        <fullName evidence="1">Type 9 secretion system plug protein N-terminal domain-containing protein</fullName>
    </recommendedName>
</protein>
<evidence type="ECO:0000313" key="3">
    <source>
        <dbReference type="Proteomes" id="UP000190852"/>
    </source>
</evidence>
<dbReference type="InterPro" id="IPR031345">
    <property type="entry name" value="T9SS_Plug_N"/>
</dbReference>
<dbReference type="Proteomes" id="UP000190852">
    <property type="component" value="Unassembled WGS sequence"/>
</dbReference>